<evidence type="ECO:0000313" key="5">
    <source>
        <dbReference type="Proteomes" id="UP000828390"/>
    </source>
</evidence>
<dbReference type="AlphaFoldDB" id="A0A9D4HHB4"/>
<keyword evidence="2" id="KW-0175">Coiled coil</keyword>
<dbReference type="PANTHER" id="PTHR25462">
    <property type="entry name" value="BONUS, ISOFORM C-RELATED"/>
    <property type="match status" value="1"/>
</dbReference>
<dbReference type="PROSITE" id="PS50119">
    <property type="entry name" value="ZF_BBOX"/>
    <property type="match status" value="1"/>
</dbReference>
<keyword evidence="1" id="KW-0479">Metal-binding</keyword>
<dbReference type="Proteomes" id="UP000828390">
    <property type="component" value="Unassembled WGS sequence"/>
</dbReference>
<comment type="caution">
    <text evidence="4">The sequence shown here is derived from an EMBL/GenBank/DDBJ whole genome shotgun (WGS) entry which is preliminary data.</text>
</comment>
<dbReference type="SUPFAM" id="SSF57845">
    <property type="entry name" value="B-box zinc-binding domain"/>
    <property type="match status" value="1"/>
</dbReference>
<feature type="coiled-coil region" evidence="2">
    <location>
        <begin position="123"/>
        <end position="150"/>
    </location>
</feature>
<feature type="domain" description="B box-type" evidence="3">
    <location>
        <begin position="76"/>
        <end position="110"/>
    </location>
</feature>
<evidence type="ECO:0000256" key="1">
    <source>
        <dbReference type="PROSITE-ProRule" id="PRU00024"/>
    </source>
</evidence>
<name>A0A9D4HHB4_DREPO</name>
<keyword evidence="5" id="KW-1185">Reference proteome</keyword>
<organism evidence="4 5">
    <name type="scientific">Dreissena polymorpha</name>
    <name type="common">Zebra mussel</name>
    <name type="synonym">Mytilus polymorpha</name>
    <dbReference type="NCBI Taxonomy" id="45954"/>
    <lineage>
        <taxon>Eukaryota</taxon>
        <taxon>Metazoa</taxon>
        <taxon>Spiralia</taxon>
        <taxon>Lophotrochozoa</taxon>
        <taxon>Mollusca</taxon>
        <taxon>Bivalvia</taxon>
        <taxon>Autobranchia</taxon>
        <taxon>Heteroconchia</taxon>
        <taxon>Euheterodonta</taxon>
        <taxon>Imparidentia</taxon>
        <taxon>Neoheterodontei</taxon>
        <taxon>Myida</taxon>
        <taxon>Dreissenoidea</taxon>
        <taxon>Dreissenidae</taxon>
        <taxon>Dreissena</taxon>
    </lineage>
</organism>
<reference evidence="4" key="1">
    <citation type="journal article" date="2019" name="bioRxiv">
        <title>The Genome of the Zebra Mussel, Dreissena polymorpha: A Resource for Invasive Species Research.</title>
        <authorList>
            <person name="McCartney M.A."/>
            <person name="Auch B."/>
            <person name="Kono T."/>
            <person name="Mallez S."/>
            <person name="Zhang Y."/>
            <person name="Obille A."/>
            <person name="Becker A."/>
            <person name="Abrahante J.E."/>
            <person name="Garbe J."/>
            <person name="Badalamenti J.P."/>
            <person name="Herman A."/>
            <person name="Mangelson H."/>
            <person name="Liachko I."/>
            <person name="Sullivan S."/>
            <person name="Sone E.D."/>
            <person name="Koren S."/>
            <person name="Silverstein K.A.T."/>
            <person name="Beckman K.B."/>
            <person name="Gohl D.M."/>
        </authorList>
    </citation>
    <scope>NUCLEOTIDE SEQUENCE</scope>
    <source>
        <strain evidence="4">Duluth1</strain>
        <tissue evidence="4">Whole animal</tissue>
    </source>
</reference>
<protein>
    <recommendedName>
        <fullName evidence="3">B box-type domain-containing protein</fullName>
    </recommendedName>
</protein>
<evidence type="ECO:0000259" key="3">
    <source>
        <dbReference type="PROSITE" id="PS50119"/>
    </source>
</evidence>
<dbReference type="GO" id="GO:0008270">
    <property type="term" value="F:zinc ion binding"/>
    <property type="evidence" value="ECO:0007669"/>
    <property type="project" value="UniProtKB-KW"/>
</dbReference>
<dbReference type="Gene3D" id="3.30.160.60">
    <property type="entry name" value="Classic Zinc Finger"/>
    <property type="match status" value="1"/>
</dbReference>
<sequence length="308" mass="35624">MATACTDNKGSDHIVEYCCSSCEEEAIAQEAAYYCMLCSKFFSCQCVEFHGKLFKKHETYGRNGLNQWPVSKVTQDVLEKCREHKDEHLKFYCEDHRFMCCNSCVVFNHRQCASVISIDPSYEEEKADDLQQLQEKIETILEQLKQLQNNQESSIITLLESYNESLQEIKNARFTIDSILNKLEKDTVQKLDEVLSSLDTPLKENVEHAKRLSSDLRDLVKAIQEMMKKGKELSCIAYENCKVNVRECEQYIHDHSNIEELNISFKTNTLIESYLSQRTSLGVILHSNQVRDNQEISVLGEAIYCVRQ</sequence>
<gene>
    <name evidence="4" type="ORF">DPMN_060242</name>
</gene>
<dbReference type="InterPro" id="IPR000315">
    <property type="entry name" value="Znf_B-box"/>
</dbReference>
<dbReference type="PANTHER" id="PTHR25462:SF296">
    <property type="entry name" value="MEIOTIC P26, ISOFORM F"/>
    <property type="match status" value="1"/>
</dbReference>
<keyword evidence="1" id="KW-0863">Zinc-finger</keyword>
<accession>A0A9D4HHB4</accession>
<evidence type="ECO:0000256" key="2">
    <source>
        <dbReference type="SAM" id="Coils"/>
    </source>
</evidence>
<evidence type="ECO:0000313" key="4">
    <source>
        <dbReference type="EMBL" id="KAH3717454.1"/>
    </source>
</evidence>
<dbReference type="Pfam" id="PF00643">
    <property type="entry name" value="zf-B_box"/>
    <property type="match status" value="1"/>
</dbReference>
<keyword evidence="1" id="KW-0862">Zinc</keyword>
<reference evidence="4" key="2">
    <citation type="submission" date="2020-11" db="EMBL/GenBank/DDBJ databases">
        <authorList>
            <person name="McCartney M.A."/>
            <person name="Auch B."/>
            <person name="Kono T."/>
            <person name="Mallez S."/>
            <person name="Becker A."/>
            <person name="Gohl D.M."/>
            <person name="Silverstein K.A.T."/>
            <person name="Koren S."/>
            <person name="Bechman K.B."/>
            <person name="Herman A."/>
            <person name="Abrahante J.E."/>
            <person name="Garbe J."/>
        </authorList>
    </citation>
    <scope>NUCLEOTIDE SEQUENCE</scope>
    <source>
        <strain evidence="4">Duluth1</strain>
        <tissue evidence="4">Whole animal</tissue>
    </source>
</reference>
<dbReference type="InterPro" id="IPR047153">
    <property type="entry name" value="TRIM45/56/19-like"/>
</dbReference>
<dbReference type="EMBL" id="JAIWYP010000013">
    <property type="protein sequence ID" value="KAH3717454.1"/>
    <property type="molecule type" value="Genomic_DNA"/>
</dbReference>
<proteinExistence type="predicted"/>